<keyword evidence="1" id="KW-0343">GTPase activation</keyword>
<dbReference type="GO" id="GO:0006888">
    <property type="term" value="P:endoplasmic reticulum to Golgi vesicle-mediated transport"/>
    <property type="evidence" value="ECO:0007669"/>
    <property type="project" value="TreeGrafter"/>
</dbReference>
<evidence type="ECO:0000256" key="2">
    <source>
        <dbReference type="SAM" id="MobiDB-lite"/>
    </source>
</evidence>
<dbReference type="InterPro" id="IPR045913">
    <property type="entry name" value="TBC20/Gyp8-like"/>
</dbReference>
<dbReference type="InterPro" id="IPR000195">
    <property type="entry name" value="Rab-GAP-TBC_dom"/>
</dbReference>
<dbReference type="InterPro" id="IPR035969">
    <property type="entry name" value="Rab-GAP_TBC_sf"/>
</dbReference>
<organism evidence="4 5">
    <name type="scientific">Polypterus senegalus</name>
    <name type="common">Senegal bichir</name>
    <dbReference type="NCBI Taxonomy" id="55291"/>
    <lineage>
        <taxon>Eukaryota</taxon>
        <taxon>Metazoa</taxon>
        <taxon>Chordata</taxon>
        <taxon>Craniata</taxon>
        <taxon>Vertebrata</taxon>
        <taxon>Euteleostomi</taxon>
        <taxon>Actinopterygii</taxon>
        <taxon>Polypteriformes</taxon>
        <taxon>Polypteridae</taxon>
        <taxon>Polypterus</taxon>
    </lineage>
</organism>
<dbReference type="PANTHER" id="PTHR20913">
    <property type="entry name" value="TBC1 DOMAIN FAMILY MEMBER 20/GTPASE"/>
    <property type="match status" value="1"/>
</dbReference>
<evidence type="ECO:0000313" key="5">
    <source>
        <dbReference type="Proteomes" id="UP000886611"/>
    </source>
</evidence>
<proteinExistence type="predicted"/>
<dbReference type="Pfam" id="PF00566">
    <property type="entry name" value="RabGAP-TBC"/>
    <property type="match status" value="1"/>
</dbReference>
<evidence type="ECO:0000313" key="4">
    <source>
        <dbReference type="EMBL" id="KAG2465117.1"/>
    </source>
</evidence>
<sequence>MKRMSGEKYEECGKETRQEQEQASGKKRKIFEIQQALNSDPVDIQILRKTARTVGGLLTDDIRRKVWPKLLSINIYDLPAKPGMRDDQREVLQEQLIDIILCILKRNPQLHYYQGYHDIVVTFLLVVGERMSIAMVEMLSTHHLSFSSYHKASRDFQRRSFEPGKGFYLKVLKRLYDAVQRKRPELWRSGDWLLHHGNSPAPTALSVRQFLTKNESEIGPHSPGLGTL</sequence>
<dbReference type="EMBL" id="JAATIS010002524">
    <property type="protein sequence ID" value="KAG2465117.1"/>
    <property type="molecule type" value="Genomic_DNA"/>
</dbReference>
<dbReference type="SUPFAM" id="SSF47923">
    <property type="entry name" value="Ypt/Rab-GAP domain of gyp1p"/>
    <property type="match status" value="1"/>
</dbReference>
<evidence type="ECO:0000259" key="3">
    <source>
        <dbReference type="PROSITE" id="PS50086"/>
    </source>
</evidence>
<feature type="domain" description="Rab-GAP TBC" evidence="3">
    <location>
        <begin position="57"/>
        <end position="228"/>
    </location>
</feature>
<gene>
    <name evidence="4" type="primary">Tbc1d20_1</name>
    <name evidence="4" type="ORF">GTO96_0009321</name>
</gene>
<evidence type="ECO:0000256" key="1">
    <source>
        <dbReference type="ARBA" id="ARBA00022468"/>
    </source>
</evidence>
<dbReference type="GO" id="GO:0005096">
    <property type="term" value="F:GTPase activator activity"/>
    <property type="evidence" value="ECO:0007669"/>
    <property type="project" value="UniProtKB-KW"/>
</dbReference>
<feature type="compositionally biased region" description="Basic and acidic residues" evidence="2">
    <location>
        <begin position="1"/>
        <end position="20"/>
    </location>
</feature>
<name>A0A8X8BSQ8_POLSE</name>
<dbReference type="InterPro" id="IPR036397">
    <property type="entry name" value="RNaseH_sf"/>
</dbReference>
<dbReference type="PROSITE" id="PS50086">
    <property type="entry name" value="TBC_RABGAP"/>
    <property type="match status" value="1"/>
</dbReference>
<accession>A0A8X8BSQ8</accession>
<dbReference type="GO" id="GO:0005789">
    <property type="term" value="C:endoplasmic reticulum membrane"/>
    <property type="evidence" value="ECO:0007669"/>
    <property type="project" value="TreeGrafter"/>
</dbReference>
<dbReference type="GO" id="GO:0003676">
    <property type="term" value="F:nucleic acid binding"/>
    <property type="evidence" value="ECO:0007669"/>
    <property type="project" value="InterPro"/>
</dbReference>
<dbReference type="Gene3D" id="1.10.8.1310">
    <property type="match status" value="2"/>
</dbReference>
<keyword evidence="5" id="KW-1185">Reference proteome</keyword>
<feature type="non-terminal residue" evidence="4">
    <location>
        <position position="228"/>
    </location>
</feature>
<dbReference type="PANTHER" id="PTHR20913:SF7">
    <property type="entry name" value="RE60063P"/>
    <property type="match status" value="1"/>
</dbReference>
<feature type="non-terminal residue" evidence="4">
    <location>
        <position position="1"/>
    </location>
</feature>
<dbReference type="AlphaFoldDB" id="A0A8X8BSQ8"/>
<comment type="caution">
    <text evidence="4">The sequence shown here is derived from an EMBL/GenBank/DDBJ whole genome shotgun (WGS) entry which is preliminary data.</text>
</comment>
<feature type="region of interest" description="Disordered" evidence="2">
    <location>
        <begin position="1"/>
        <end position="26"/>
    </location>
</feature>
<dbReference type="Gene3D" id="3.30.420.10">
    <property type="entry name" value="Ribonuclease H-like superfamily/Ribonuclease H"/>
    <property type="match status" value="1"/>
</dbReference>
<reference evidence="4 5" key="1">
    <citation type="journal article" date="2021" name="Cell">
        <title>Tracing the genetic footprints of vertebrate landing in non-teleost ray-finned fishes.</title>
        <authorList>
            <person name="Bi X."/>
            <person name="Wang K."/>
            <person name="Yang L."/>
            <person name="Pan H."/>
            <person name="Jiang H."/>
            <person name="Wei Q."/>
            <person name="Fang M."/>
            <person name="Yu H."/>
            <person name="Zhu C."/>
            <person name="Cai Y."/>
            <person name="He Y."/>
            <person name="Gan X."/>
            <person name="Zeng H."/>
            <person name="Yu D."/>
            <person name="Zhu Y."/>
            <person name="Jiang H."/>
            <person name="Qiu Q."/>
            <person name="Yang H."/>
            <person name="Zhang Y.E."/>
            <person name="Wang W."/>
            <person name="Zhu M."/>
            <person name="He S."/>
            <person name="Zhang G."/>
        </authorList>
    </citation>
    <scope>NUCLEOTIDE SEQUENCE [LARGE SCALE GENOMIC DNA]</scope>
    <source>
        <strain evidence="4">Bchr_013</strain>
    </source>
</reference>
<protein>
    <submittedName>
        <fullName evidence="4">TBC20 protein</fullName>
    </submittedName>
</protein>
<dbReference type="Proteomes" id="UP000886611">
    <property type="component" value="Unassembled WGS sequence"/>
</dbReference>